<evidence type="ECO:0000256" key="1">
    <source>
        <dbReference type="ARBA" id="ARBA00001974"/>
    </source>
</evidence>
<dbReference type="NCBIfam" id="TIGR01409">
    <property type="entry name" value="TAT_signal_seq"/>
    <property type="match status" value="1"/>
</dbReference>
<dbReference type="Proteomes" id="UP000646365">
    <property type="component" value="Unassembled WGS sequence"/>
</dbReference>
<comment type="similarity">
    <text evidence="2">Belongs to the oxygen-dependent FAD-linked oxidoreductase family.</text>
</comment>
<gene>
    <name evidence="7" type="ORF">GCM10011611_54280</name>
</gene>
<name>A0A8J2YYH4_9PROT</name>
<dbReference type="PROSITE" id="PS51318">
    <property type="entry name" value="TAT"/>
    <property type="match status" value="1"/>
</dbReference>
<evidence type="ECO:0000256" key="5">
    <source>
        <dbReference type="ARBA" id="ARBA00023002"/>
    </source>
</evidence>
<keyword evidence="5" id="KW-0560">Oxidoreductase</keyword>
<dbReference type="PANTHER" id="PTHR42973:SF39">
    <property type="entry name" value="FAD-BINDING PCMH-TYPE DOMAIN-CONTAINING PROTEIN"/>
    <property type="match status" value="1"/>
</dbReference>
<dbReference type="RefSeq" id="WP_189051310.1">
    <property type="nucleotide sequence ID" value="NZ_BMJQ01000017.1"/>
</dbReference>
<organism evidence="7 8">
    <name type="scientific">Aliidongia dinghuensis</name>
    <dbReference type="NCBI Taxonomy" id="1867774"/>
    <lineage>
        <taxon>Bacteria</taxon>
        <taxon>Pseudomonadati</taxon>
        <taxon>Pseudomonadota</taxon>
        <taxon>Alphaproteobacteria</taxon>
        <taxon>Rhodospirillales</taxon>
        <taxon>Dongiaceae</taxon>
        <taxon>Aliidongia</taxon>
    </lineage>
</organism>
<dbReference type="InterPro" id="IPR006311">
    <property type="entry name" value="TAT_signal"/>
</dbReference>
<dbReference type="EMBL" id="BMJQ01000017">
    <property type="protein sequence ID" value="GGF40976.1"/>
    <property type="molecule type" value="Genomic_DNA"/>
</dbReference>
<feature type="domain" description="FAD-binding PCMH-type" evidence="6">
    <location>
        <begin position="69"/>
        <end position="252"/>
    </location>
</feature>
<dbReference type="InterPro" id="IPR006094">
    <property type="entry name" value="Oxid_FAD_bind_N"/>
</dbReference>
<sequence length="557" mass="59991">MERRNFLKAGAATAGTMAGLLALSGKSEAAARTEFVAAAGGSAGTDLLIFDPSSPQFRGLTQGFNRRWTAPNAAVVFVPLTETGAAEALSNVVSGGWAQNFRVRGGGHCYEDFVFNADTRAIIDVSLLNRVGYDAARGCYFAQAGGTNWDLYRHLYWQFGKTLPAGSCYSVGLGGHICGGGYGLMSRAFGLTVDWLTGVDVVTIDQNDSAQLRHVTNQSSNANDQLLYWAHTGGGGGNFGLITRYEFAELPTAPQNAELIVLAWNWSDIIAGGGASYLGGILDYFQDLTLNGGNSIFGLLKLNHSSAGQVKIIIQANYDGPIGSTSALPLVNSLLAKHGVANVVEPRGAIIGHPVSAPASSAYVDYRWWQVVQDLNGSGDNQKGKYKSAYMRAGFPANQVQTIYKYLTQSRTDSSGNPVDLSSSLLQVDTYAGQINTVAPTATAVWQRSSIFKLQYQTYWQDQTEGPSANGDNHIAWIRDFYTEMYAAYGGIPDPAQDQTNNVDGCYINYPDVDLDAHGPATALRLYYGGNLPRLIQAKRTWDPNNRFHHAQSIPLA</sequence>
<reference evidence="7" key="1">
    <citation type="journal article" date="2014" name="Int. J. Syst. Evol. Microbiol.">
        <title>Complete genome sequence of Corynebacterium casei LMG S-19264T (=DSM 44701T), isolated from a smear-ripened cheese.</title>
        <authorList>
            <consortium name="US DOE Joint Genome Institute (JGI-PGF)"/>
            <person name="Walter F."/>
            <person name="Albersmeier A."/>
            <person name="Kalinowski J."/>
            <person name="Ruckert C."/>
        </authorList>
    </citation>
    <scope>NUCLEOTIDE SEQUENCE</scope>
    <source>
        <strain evidence="7">CGMCC 1.15725</strain>
    </source>
</reference>
<dbReference type="InterPro" id="IPR019546">
    <property type="entry name" value="TAT_signal_bac_arc"/>
</dbReference>
<protein>
    <submittedName>
        <fullName evidence="7">Oxidoreductase</fullName>
    </submittedName>
</protein>
<dbReference type="PANTHER" id="PTHR42973">
    <property type="entry name" value="BINDING OXIDOREDUCTASE, PUTATIVE (AFU_ORTHOLOGUE AFUA_1G17690)-RELATED"/>
    <property type="match status" value="1"/>
</dbReference>
<evidence type="ECO:0000256" key="2">
    <source>
        <dbReference type="ARBA" id="ARBA00005466"/>
    </source>
</evidence>
<evidence type="ECO:0000313" key="8">
    <source>
        <dbReference type="Proteomes" id="UP000646365"/>
    </source>
</evidence>
<dbReference type="AlphaFoldDB" id="A0A8J2YYH4"/>
<dbReference type="InterPro" id="IPR036318">
    <property type="entry name" value="FAD-bd_PCMH-like_sf"/>
</dbReference>
<accession>A0A8J2YYH4</accession>
<comment type="caution">
    <text evidence="7">The sequence shown here is derived from an EMBL/GenBank/DDBJ whole genome shotgun (WGS) entry which is preliminary data.</text>
</comment>
<dbReference type="GO" id="GO:0071949">
    <property type="term" value="F:FAD binding"/>
    <property type="evidence" value="ECO:0007669"/>
    <property type="project" value="InterPro"/>
</dbReference>
<dbReference type="Pfam" id="PF01565">
    <property type="entry name" value="FAD_binding_4"/>
    <property type="match status" value="1"/>
</dbReference>
<dbReference type="InterPro" id="IPR016169">
    <property type="entry name" value="FAD-bd_PCMH_sub2"/>
</dbReference>
<dbReference type="Gene3D" id="3.40.462.20">
    <property type="match status" value="1"/>
</dbReference>
<dbReference type="InterPro" id="IPR012951">
    <property type="entry name" value="BBE"/>
</dbReference>
<evidence type="ECO:0000259" key="6">
    <source>
        <dbReference type="PROSITE" id="PS51387"/>
    </source>
</evidence>
<evidence type="ECO:0000313" key="7">
    <source>
        <dbReference type="EMBL" id="GGF40976.1"/>
    </source>
</evidence>
<dbReference type="Gene3D" id="3.30.465.10">
    <property type="match status" value="1"/>
</dbReference>
<dbReference type="GO" id="GO:0016491">
    <property type="term" value="F:oxidoreductase activity"/>
    <property type="evidence" value="ECO:0007669"/>
    <property type="project" value="UniProtKB-KW"/>
</dbReference>
<dbReference type="InterPro" id="IPR050416">
    <property type="entry name" value="FAD-linked_Oxidoreductase"/>
</dbReference>
<keyword evidence="8" id="KW-1185">Reference proteome</keyword>
<evidence type="ECO:0000256" key="4">
    <source>
        <dbReference type="ARBA" id="ARBA00022827"/>
    </source>
</evidence>
<keyword evidence="4" id="KW-0274">FAD</keyword>
<dbReference type="InterPro" id="IPR016166">
    <property type="entry name" value="FAD-bd_PCMH"/>
</dbReference>
<comment type="cofactor">
    <cofactor evidence="1">
        <name>FAD</name>
        <dbReference type="ChEBI" id="CHEBI:57692"/>
    </cofactor>
</comment>
<keyword evidence="3" id="KW-0285">Flavoprotein</keyword>
<dbReference type="PROSITE" id="PS51387">
    <property type="entry name" value="FAD_PCMH"/>
    <property type="match status" value="1"/>
</dbReference>
<evidence type="ECO:0000256" key="3">
    <source>
        <dbReference type="ARBA" id="ARBA00022630"/>
    </source>
</evidence>
<reference evidence="7" key="2">
    <citation type="submission" date="2020-09" db="EMBL/GenBank/DDBJ databases">
        <authorList>
            <person name="Sun Q."/>
            <person name="Zhou Y."/>
        </authorList>
    </citation>
    <scope>NUCLEOTIDE SEQUENCE</scope>
    <source>
        <strain evidence="7">CGMCC 1.15725</strain>
    </source>
</reference>
<proteinExistence type="inferred from homology"/>
<dbReference type="Pfam" id="PF08031">
    <property type="entry name" value="BBE"/>
    <property type="match status" value="1"/>
</dbReference>
<dbReference type="SUPFAM" id="SSF56176">
    <property type="entry name" value="FAD-binding/transporter-associated domain-like"/>
    <property type="match status" value="1"/>
</dbReference>